<evidence type="ECO:0000256" key="12">
    <source>
        <dbReference type="ARBA" id="ARBA00023012"/>
    </source>
</evidence>
<dbReference type="HOGENOM" id="CLU_000445_89_6_9"/>
<evidence type="ECO:0000259" key="16">
    <source>
        <dbReference type="PROSITE" id="PS50885"/>
    </source>
</evidence>
<evidence type="ECO:0000256" key="6">
    <source>
        <dbReference type="ARBA" id="ARBA00022679"/>
    </source>
</evidence>
<keyword evidence="5" id="KW-0597">Phosphoprotein</keyword>
<dbReference type="FunFam" id="3.30.565.10:FF:000006">
    <property type="entry name" value="Sensor histidine kinase WalK"/>
    <property type="match status" value="1"/>
</dbReference>
<dbReference type="STRING" id="1548.CSCA_1564"/>
<dbReference type="SUPFAM" id="SSF47384">
    <property type="entry name" value="Homodimeric domain of signal transducing histidine kinase"/>
    <property type="match status" value="1"/>
</dbReference>
<evidence type="ECO:0000256" key="13">
    <source>
        <dbReference type="ARBA" id="ARBA00023136"/>
    </source>
</evidence>
<proteinExistence type="predicted"/>
<keyword evidence="11 14" id="KW-1133">Transmembrane helix</keyword>
<feature type="transmembrane region" description="Helical" evidence="14">
    <location>
        <begin position="12"/>
        <end position="33"/>
    </location>
</feature>
<dbReference type="CDD" id="cd06225">
    <property type="entry name" value="HAMP"/>
    <property type="match status" value="1"/>
</dbReference>
<evidence type="ECO:0000256" key="5">
    <source>
        <dbReference type="ARBA" id="ARBA00022553"/>
    </source>
</evidence>
<dbReference type="Proteomes" id="UP000033115">
    <property type="component" value="Chromosome"/>
</dbReference>
<evidence type="ECO:0000256" key="3">
    <source>
        <dbReference type="ARBA" id="ARBA00012438"/>
    </source>
</evidence>
<evidence type="ECO:0000313" key="18">
    <source>
        <dbReference type="Proteomes" id="UP000033115"/>
    </source>
</evidence>
<evidence type="ECO:0000256" key="14">
    <source>
        <dbReference type="SAM" id="Phobius"/>
    </source>
</evidence>
<dbReference type="InterPro" id="IPR036097">
    <property type="entry name" value="HisK_dim/P_sf"/>
</dbReference>
<feature type="domain" description="Histidine kinase" evidence="15">
    <location>
        <begin position="254"/>
        <end position="475"/>
    </location>
</feature>
<dbReference type="InterPro" id="IPR003594">
    <property type="entry name" value="HATPase_dom"/>
</dbReference>
<feature type="transmembrane region" description="Helical" evidence="14">
    <location>
        <begin position="165"/>
        <end position="185"/>
    </location>
</feature>
<dbReference type="SMART" id="SM00387">
    <property type="entry name" value="HATPase_c"/>
    <property type="match status" value="1"/>
</dbReference>
<dbReference type="Gene3D" id="6.10.340.10">
    <property type="match status" value="1"/>
</dbReference>
<dbReference type="Pfam" id="PF02518">
    <property type="entry name" value="HATPase_c"/>
    <property type="match status" value="1"/>
</dbReference>
<keyword evidence="7 14" id="KW-0812">Transmembrane</keyword>
<dbReference type="PROSITE" id="PS50109">
    <property type="entry name" value="HIS_KIN"/>
    <property type="match status" value="1"/>
</dbReference>
<dbReference type="PANTHER" id="PTHR45528">
    <property type="entry name" value="SENSOR HISTIDINE KINASE CPXA"/>
    <property type="match status" value="1"/>
</dbReference>
<keyword evidence="18" id="KW-1185">Reference proteome</keyword>
<dbReference type="Gene3D" id="3.30.565.10">
    <property type="entry name" value="Histidine kinase-like ATPase, C-terminal domain"/>
    <property type="match status" value="1"/>
</dbReference>
<dbReference type="InterPro" id="IPR003661">
    <property type="entry name" value="HisK_dim/P_dom"/>
</dbReference>
<comment type="subcellular location">
    <subcellularLocation>
        <location evidence="2">Cell membrane</location>
        <topology evidence="2">Multi-pass membrane protein</topology>
    </subcellularLocation>
</comment>
<dbReference type="KEGG" id="csq:CSCA_1564"/>
<keyword evidence="6" id="KW-0808">Transferase</keyword>
<dbReference type="Pfam" id="PF00672">
    <property type="entry name" value="HAMP"/>
    <property type="match status" value="1"/>
</dbReference>
<evidence type="ECO:0000259" key="15">
    <source>
        <dbReference type="PROSITE" id="PS50109"/>
    </source>
</evidence>
<evidence type="ECO:0000256" key="7">
    <source>
        <dbReference type="ARBA" id="ARBA00022692"/>
    </source>
</evidence>
<organism evidence="17 18">
    <name type="scientific">Clostridium scatologenes</name>
    <dbReference type="NCBI Taxonomy" id="1548"/>
    <lineage>
        <taxon>Bacteria</taxon>
        <taxon>Bacillati</taxon>
        <taxon>Bacillota</taxon>
        <taxon>Clostridia</taxon>
        <taxon>Eubacteriales</taxon>
        <taxon>Clostridiaceae</taxon>
        <taxon>Clostridium</taxon>
    </lineage>
</organism>
<dbReference type="InterPro" id="IPR005467">
    <property type="entry name" value="His_kinase_dom"/>
</dbReference>
<dbReference type="InterPro" id="IPR004358">
    <property type="entry name" value="Sig_transdc_His_kin-like_C"/>
</dbReference>
<dbReference type="SMART" id="SM00304">
    <property type="entry name" value="HAMP"/>
    <property type="match status" value="1"/>
</dbReference>
<dbReference type="PANTHER" id="PTHR45528:SF1">
    <property type="entry name" value="SENSOR HISTIDINE KINASE CPXA"/>
    <property type="match status" value="1"/>
</dbReference>
<name>A0A0E3JZV3_CLOSL</name>
<protein>
    <recommendedName>
        <fullName evidence="3">histidine kinase</fullName>
        <ecNumber evidence="3">2.7.13.3</ecNumber>
    </recommendedName>
</protein>
<dbReference type="GO" id="GO:0005886">
    <property type="term" value="C:plasma membrane"/>
    <property type="evidence" value="ECO:0007669"/>
    <property type="project" value="UniProtKB-SubCell"/>
</dbReference>
<evidence type="ECO:0000256" key="9">
    <source>
        <dbReference type="ARBA" id="ARBA00022777"/>
    </source>
</evidence>
<keyword evidence="10" id="KW-0067">ATP-binding</keyword>
<dbReference type="Gene3D" id="1.10.287.130">
    <property type="match status" value="1"/>
</dbReference>
<keyword evidence="9 17" id="KW-0418">Kinase</keyword>
<evidence type="ECO:0000256" key="10">
    <source>
        <dbReference type="ARBA" id="ARBA00022840"/>
    </source>
</evidence>
<evidence type="ECO:0000313" key="17">
    <source>
        <dbReference type="EMBL" id="AKA68689.1"/>
    </source>
</evidence>
<dbReference type="Pfam" id="PF00512">
    <property type="entry name" value="HisKA"/>
    <property type="match status" value="1"/>
</dbReference>
<dbReference type="GO" id="GO:0005524">
    <property type="term" value="F:ATP binding"/>
    <property type="evidence" value="ECO:0007669"/>
    <property type="project" value="UniProtKB-KW"/>
</dbReference>
<dbReference type="InterPro" id="IPR050398">
    <property type="entry name" value="HssS/ArlS-like"/>
</dbReference>
<feature type="domain" description="HAMP" evidence="16">
    <location>
        <begin position="187"/>
        <end position="239"/>
    </location>
</feature>
<evidence type="ECO:0000256" key="4">
    <source>
        <dbReference type="ARBA" id="ARBA00022475"/>
    </source>
</evidence>
<comment type="catalytic activity">
    <reaction evidence="1">
        <text>ATP + protein L-histidine = ADP + protein N-phospho-L-histidine.</text>
        <dbReference type="EC" id="2.7.13.3"/>
    </reaction>
</comment>
<dbReference type="EMBL" id="CP009933">
    <property type="protein sequence ID" value="AKA68689.1"/>
    <property type="molecule type" value="Genomic_DNA"/>
</dbReference>
<gene>
    <name evidence="17" type="ORF">CSCA_1564</name>
</gene>
<reference evidence="17 18" key="1">
    <citation type="journal article" date="2015" name="J. Biotechnol.">
        <title>Complete genome sequence of a malodorant-producing acetogen, Clostridium scatologenes ATCC 25775(T).</title>
        <authorList>
            <person name="Zhu Z."/>
            <person name="Guo T."/>
            <person name="Zheng H."/>
            <person name="Song T."/>
            <person name="Ouyang P."/>
            <person name="Xie J."/>
        </authorList>
    </citation>
    <scope>NUCLEOTIDE SEQUENCE [LARGE SCALE GENOMIC DNA]</scope>
    <source>
        <strain evidence="17 18">ATCC 25775</strain>
    </source>
</reference>
<keyword evidence="13 14" id="KW-0472">Membrane</keyword>
<evidence type="ECO:0000256" key="8">
    <source>
        <dbReference type="ARBA" id="ARBA00022741"/>
    </source>
</evidence>
<dbReference type="SUPFAM" id="SSF158472">
    <property type="entry name" value="HAMP domain-like"/>
    <property type="match status" value="1"/>
</dbReference>
<dbReference type="SUPFAM" id="SSF55874">
    <property type="entry name" value="ATPase domain of HSP90 chaperone/DNA topoisomerase II/histidine kinase"/>
    <property type="match status" value="1"/>
</dbReference>
<dbReference type="AlphaFoldDB" id="A0A0E3JZV3"/>
<dbReference type="EC" id="2.7.13.3" evidence="3"/>
<evidence type="ECO:0000256" key="1">
    <source>
        <dbReference type="ARBA" id="ARBA00000085"/>
    </source>
</evidence>
<sequence>MKNITFKKQFIISILSVLILSMLFTFAGIYIDLKLTEKNIILRSNYYESIVPDIEKYISENKDRVLNKNFKGNLEKVIPLQGIEYEVVDSRGELLYGYFKESIVKTPVKLRKEPEIDKNSTPKMIKYVPIIYNSKIQGMVIFKYYLRSSASNPKYNWIVKHSENIMLLSPFIYIIIFTTIFASRLNKKLKIPLKQLMDGAEKIKNKDLDFTIDYSSKDELGRLCKSFEEMRFGLKKSLNQQWEMEQQRKEMVSAIAHDLKTPITIIKGHVEGLIDSKRFDEDKVYRYLNLIDNNADRMTKLIEKMNVLTKIEKSDFTLKYKKCNIIEFMNEKSFDYNILAEDKKISFKCIINDERTSKALVSMDCYALSEVLDNLISNSLRFTKEGGNIELNLNLTEEKMFLCVLDTGCGFSKKDIANIFKKFYQGDESRSKEKGHSGLGLYIVKALVDKFNGKIEAENNEKGGAKVKVELEISNI</sequence>
<keyword evidence="8" id="KW-0547">Nucleotide-binding</keyword>
<dbReference type="RefSeq" id="WP_029159354.1">
    <property type="nucleotide sequence ID" value="NZ_CP009933.1"/>
</dbReference>
<evidence type="ECO:0000256" key="11">
    <source>
        <dbReference type="ARBA" id="ARBA00022989"/>
    </source>
</evidence>
<dbReference type="InterPro" id="IPR036890">
    <property type="entry name" value="HATPase_C_sf"/>
</dbReference>
<dbReference type="GO" id="GO:0000155">
    <property type="term" value="F:phosphorelay sensor kinase activity"/>
    <property type="evidence" value="ECO:0007669"/>
    <property type="project" value="InterPro"/>
</dbReference>
<keyword evidence="4" id="KW-1003">Cell membrane</keyword>
<evidence type="ECO:0000256" key="2">
    <source>
        <dbReference type="ARBA" id="ARBA00004651"/>
    </source>
</evidence>
<dbReference type="PROSITE" id="PS50885">
    <property type="entry name" value="HAMP"/>
    <property type="match status" value="1"/>
</dbReference>
<dbReference type="CDD" id="cd00082">
    <property type="entry name" value="HisKA"/>
    <property type="match status" value="1"/>
</dbReference>
<dbReference type="SMART" id="SM00388">
    <property type="entry name" value="HisKA"/>
    <property type="match status" value="1"/>
</dbReference>
<dbReference type="PRINTS" id="PR00344">
    <property type="entry name" value="BCTRLSENSOR"/>
</dbReference>
<keyword evidence="12" id="KW-0902">Two-component regulatory system</keyword>
<accession>A0A0E3JZV3</accession>
<dbReference type="InterPro" id="IPR003660">
    <property type="entry name" value="HAMP_dom"/>
</dbReference>